<dbReference type="EMBL" id="CP001032">
    <property type="protein sequence ID" value="ACB76316.1"/>
    <property type="molecule type" value="Genomic_DNA"/>
</dbReference>
<accession>B1ZYZ3</accession>
<dbReference type="AlphaFoldDB" id="B1ZYZ3"/>
<name>B1ZYZ3_OPITP</name>
<evidence type="ECO:0000313" key="2">
    <source>
        <dbReference type="EMBL" id="ACB76316.1"/>
    </source>
</evidence>
<evidence type="ECO:0000313" key="3">
    <source>
        <dbReference type="Proteomes" id="UP000007013"/>
    </source>
</evidence>
<dbReference type="KEGG" id="ote:Oter_3036"/>
<proteinExistence type="predicted"/>
<protein>
    <recommendedName>
        <fullName evidence="4">Transcriptional regulator</fullName>
    </recommendedName>
</protein>
<dbReference type="Proteomes" id="UP000007013">
    <property type="component" value="Chromosome"/>
</dbReference>
<dbReference type="RefSeq" id="WP_012375845.1">
    <property type="nucleotide sequence ID" value="NC_010571.1"/>
</dbReference>
<organism evidence="2 3">
    <name type="scientific">Opitutus terrae (strain DSM 11246 / JCM 15787 / PB90-1)</name>
    <dbReference type="NCBI Taxonomy" id="452637"/>
    <lineage>
        <taxon>Bacteria</taxon>
        <taxon>Pseudomonadati</taxon>
        <taxon>Verrucomicrobiota</taxon>
        <taxon>Opitutia</taxon>
        <taxon>Opitutales</taxon>
        <taxon>Opitutaceae</taxon>
        <taxon>Opitutus</taxon>
    </lineage>
</organism>
<dbReference type="OrthoDB" id="2035251at2"/>
<evidence type="ECO:0000256" key="1">
    <source>
        <dbReference type="SAM" id="SignalP"/>
    </source>
</evidence>
<keyword evidence="3" id="KW-1185">Reference proteome</keyword>
<dbReference type="HOGENOM" id="CLU_1433193_0_0_0"/>
<evidence type="ECO:0008006" key="4">
    <source>
        <dbReference type="Google" id="ProtNLM"/>
    </source>
</evidence>
<sequence>MSTLVDRKTFLRTTLGCAAQCLALASCPTALKAAAPATPDDPELAKARAAIDWLAPFINREEKNLDRAALVKLLEERGRLCCRTLDFRQKLIHDSAGDVDKLVELMGKIVGPENCVREADTIRLTYPMATCGCGRSPVRAPTPDDPFCECSKSNNRTLFEIVSGRPVQAQVIESPRRGGQHCRFVIQLG</sequence>
<feature type="signal peptide" evidence="1">
    <location>
        <begin position="1"/>
        <end position="33"/>
    </location>
</feature>
<dbReference type="PROSITE" id="PS51257">
    <property type="entry name" value="PROKAR_LIPOPROTEIN"/>
    <property type="match status" value="1"/>
</dbReference>
<reference evidence="2 3" key="1">
    <citation type="journal article" date="2011" name="J. Bacteriol.">
        <title>Genome sequence of the verrucomicrobium Opitutus terrae PB90-1, an abundant inhabitant of rice paddy soil ecosystems.</title>
        <authorList>
            <person name="van Passel M.W."/>
            <person name="Kant R."/>
            <person name="Palva A."/>
            <person name="Copeland A."/>
            <person name="Lucas S."/>
            <person name="Lapidus A."/>
            <person name="Glavina del Rio T."/>
            <person name="Pitluck S."/>
            <person name="Goltsman E."/>
            <person name="Clum A."/>
            <person name="Sun H."/>
            <person name="Schmutz J."/>
            <person name="Larimer F.W."/>
            <person name="Land M.L."/>
            <person name="Hauser L."/>
            <person name="Kyrpides N."/>
            <person name="Mikhailova N."/>
            <person name="Richardson P.P."/>
            <person name="Janssen P.H."/>
            <person name="de Vos W.M."/>
            <person name="Smidt H."/>
        </authorList>
    </citation>
    <scope>NUCLEOTIDE SEQUENCE [LARGE SCALE GENOMIC DNA]</scope>
    <source>
        <strain evidence="3">DSM 11246 / JCM 15787 / PB90-1</strain>
    </source>
</reference>
<keyword evidence="1" id="KW-0732">Signal</keyword>
<gene>
    <name evidence="2" type="ordered locus">Oter_3036</name>
</gene>
<feature type="chain" id="PRO_5002774744" description="Transcriptional regulator" evidence="1">
    <location>
        <begin position="34"/>
        <end position="189"/>
    </location>
</feature>